<comment type="caution">
    <text evidence="1">The sequence shown here is derived from an EMBL/GenBank/DDBJ whole genome shotgun (WGS) entry which is preliminary data.</text>
</comment>
<keyword evidence="1" id="KW-0649">Protein kinase inhibitor</keyword>
<reference evidence="2" key="1">
    <citation type="journal article" date="2019" name="Int. J. Syst. Evol. Microbiol.">
        <title>The Global Catalogue of Microorganisms (GCM) 10K type strain sequencing project: providing services to taxonomists for standard genome sequencing and annotation.</title>
        <authorList>
            <consortium name="The Broad Institute Genomics Platform"/>
            <consortium name="The Broad Institute Genome Sequencing Center for Infectious Disease"/>
            <person name="Wu L."/>
            <person name="Ma J."/>
        </authorList>
    </citation>
    <scope>NUCLEOTIDE SEQUENCE [LARGE SCALE GENOMIC DNA]</scope>
    <source>
        <strain evidence="2">CCM 8937</strain>
    </source>
</reference>
<dbReference type="PANTHER" id="PTHR30289:SF1">
    <property type="entry name" value="PEBP (PHOSPHATIDYLETHANOLAMINE-BINDING PROTEIN) FAMILY PROTEIN"/>
    <property type="match status" value="1"/>
</dbReference>
<protein>
    <submittedName>
        <fullName evidence="1">YbhB/YbcL family Raf kinase inhibitor-like protein</fullName>
    </submittedName>
</protein>
<dbReference type="EMBL" id="JBHTOH010000014">
    <property type="protein sequence ID" value="MFD1410351.1"/>
    <property type="molecule type" value="Genomic_DNA"/>
</dbReference>
<evidence type="ECO:0000313" key="1">
    <source>
        <dbReference type="EMBL" id="MFD1410351.1"/>
    </source>
</evidence>
<dbReference type="InterPro" id="IPR036610">
    <property type="entry name" value="PEBP-like_sf"/>
</dbReference>
<dbReference type="CDD" id="cd00865">
    <property type="entry name" value="PEBP_bact_arch"/>
    <property type="match status" value="1"/>
</dbReference>
<evidence type="ECO:0000313" key="2">
    <source>
        <dbReference type="Proteomes" id="UP001597191"/>
    </source>
</evidence>
<dbReference type="NCBIfam" id="TIGR00481">
    <property type="entry name" value="YbhB/YbcL family Raf kinase inhibitor-like protein"/>
    <property type="match status" value="1"/>
</dbReference>
<name>A0ABW4BKP9_9LACO</name>
<accession>A0ABW4BKP9</accession>
<dbReference type="InterPro" id="IPR005247">
    <property type="entry name" value="YbhB_YbcL/LppC-like"/>
</dbReference>
<dbReference type="PANTHER" id="PTHR30289">
    <property type="entry name" value="UNCHARACTERIZED PROTEIN YBCL-RELATED"/>
    <property type="match status" value="1"/>
</dbReference>
<gene>
    <name evidence="1" type="ORF">ACFQ4R_01770</name>
</gene>
<organism evidence="1 2">
    <name type="scientific">Lapidilactobacillus gannanensis</name>
    <dbReference type="NCBI Taxonomy" id="2486002"/>
    <lineage>
        <taxon>Bacteria</taxon>
        <taxon>Bacillati</taxon>
        <taxon>Bacillota</taxon>
        <taxon>Bacilli</taxon>
        <taxon>Lactobacillales</taxon>
        <taxon>Lactobacillaceae</taxon>
        <taxon>Lapidilactobacillus</taxon>
    </lineage>
</organism>
<keyword evidence="2" id="KW-1185">Reference proteome</keyword>
<dbReference type="SUPFAM" id="SSF49777">
    <property type="entry name" value="PEBP-like"/>
    <property type="match status" value="1"/>
</dbReference>
<dbReference type="RefSeq" id="WP_125646702.1">
    <property type="nucleotide sequence ID" value="NZ_JBHTOH010000014.1"/>
</dbReference>
<dbReference type="Proteomes" id="UP001597191">
    <property type="component" value="Unassembled WGS sequence"/>
</dbReference>
<dbReference type="InterPro" id="IPR008914">
    <property type="entry name" value="PEBP"/>
</dbReference>
<dbReference type="GO" id="GO:0004860">
    <property type="term" value="F:protein kinase inhibitor activity"/>
    <property type="evidence" value="ECO:0007669"/>
    <property type="project" value="UniProtKB-KW"/>
</dbReference>
<dbReference type="Gene3D" id="3.90.280.10">
    <property type="entry name" value="PEBP-like"/>
    <property type="match status" value="1"/>
</dbReference>
<proteinExistence type="predicted"/>
<dbReference type="Pfam" id="PF01161">
    <property type="entry name" value="PBP"/>
    <property type="match status" value="1"/>
</dbReference>
<sequence>MQIKVPLTAAGFLADRYSKHAPLSAQYQGYPIISPPISLDDIPATTKSLALTLLDYDAVPVGGFVWIHWLAANISPDITEIPEDSSQHPQFDFIQGRNSNAGQLIHQTDPTIYQHYVGPQPPDQTHQYQLTVYALKQPLALKSGFWFNEFHQAIDQQIITTATFLLPGRA</sequence>